<organism evidence="1">
    <name type="scientific">Siphoviridae sp. ctGkF12</name>
    <dbReference type="NCBI Taxonomy" id="2826224"/>
    <lineage>
        <taxon>Viruses</taxon>
        <taxon>Duplodnaviria</taxon>
        <taxon>Heunggongvirae</taxon>
        <taxon>Uroviricota</taxon>
        <taxon>Caudoviricetes</taxon>
    </lineage>
</organism>
<name>A0A8S5M8D0_9CAUD</name>
<reference evidence="1" key="1">
    <citation type="journal article" date="2021" name="Proc. Natl. Acad. Sci. U.S.A.">
        <title>A Catalog of Tens of Thousands of Viruses from Human Metagenomes Reveals Hidden Associations with Chronic Diseases.</title>
        <authorList>
            <person name="Tisza M.J."/>
            <person name="Buck C.B."/>
        </authorList>
    </citation>
    <scope>NUCLEOTIDE SEQUENCE</scope>
    <source>
        <strain evidence="1">CtGkF12</strain>
    </source>
</reference>
<evidence type="ECO:0008006" key="2">
    <source>
        <dbReference type="Google" id="ProtNLM"/>
    </source>
</evidence>
<proteinExistence type="predicted"/>
<protein>
    <recommendedName>
        <fullName evidence="2">Phage tail protein</fullName>
    </recommendedName>
</protein>
<dbReference type="EMBL" id="BK014844">
    <property type="protein sequence ID" value="DAD78482.1"/>
    <property type="molecule type" value="Genomic_DNA"/>
</dbReference>
<sequence length="149" mass="16578">MANILSWGKPGIEYVKLENGDLPSTPTWKAFPTPVENTTKLETEEGESKEAKVEGGEVIATRKNVSKYKLEFEIYETDDLTAPIPDNDGIVLDQYAVRLTPENTSAKGFIIDRASVSVVRTWDSENGGKIKYTFTALKPKTGKMLKQYS</sequence>
<evidence type="ECO:0000313" key="1">
    <source>
        <dbReference type="EMBL" id="DAD78482.1"/>
    </source>
</evidence>
<accession>A0A8S5M8D0</accession>